<feature type="region of interest" description="Disordered" evidence="1">
    <location>
        <begin position="69"/>
        <end position="131"/>
    </location>
</feature>
<proteinExistence type="predicted"/>
<gene>
    <name evidence="2" type="ORF">PILCRDRAFT_748606</name>
</gene>
<evidence type="ECO:0000313" key="3">
    <source>
        <dbReference type="Proteomes" id="UP000054166"/>
    </source>
</evidence>
<name>A0A0C3ADH4_PILCF</name>
<protein>
    <submittedName>
        <fullName evidence="2">Uncharacterized protein</fullName>
    </submittedName>
</protein>
<dbReference type="EMBL" id="KN833200">
    <property type="protein sequence ID" value="KIM71848.1"/>
    <property type="molecule type" value="Genomic_DNA"/>
</dbReference>
<reference evidence="2 3" key="1">
    <citation type="submission" date="2014-04" db="EMBL/GenBank/DDBJ databases">
        <authorList>
            <consortium name="DOE Joint Genome Institute"/>
            <person name="Kuo A."/>
            <person name="Tarkka M."/>
            <person name="Buscot F."/>
            <person name="Kohler A."/>
            <person name="Nagy L.G."/>
            <person name="Floudas D."/>
            <person name="Copeland A."/>
            <person name="Barry K.W."/>
            <person name="Cichocki N."/>
            <person name="Veneault-Fourrey C."/>
            <person name="LaButti K."/>
            <person name="Lindquist E.A."/>
            <person name="Lipzen A."/>
            <person name="Lundell T."/>
            <person name="Morin E."/>
            <person name="Murat C."/>
            <person name="Sun H."/>
            <person name="Tunlid A."/>
            <person name="Henrissat B."/>
            <person name="Grigoriev I.V."/>
            <person name="Hibbett D.S."/>
            <person name="Martin F."/>
            <person name="Nordberg H.P."/>
            <person name="Cantor M.N."/>
            <person name="Hua S.X."/>
        </authorList>
    </citation>
    <scope>NUCLEOTIDE SEQUENCE [LARGE SCALE GENOMIC DNA]</scope>
    <source>
        <strain evidence="2 3">F 1598</strain>
    </source>
</reference>
<keyword evidence="3" id="KW-1185">Reference proteome</keyword>
<dbReference type="Proteomes" id="UP000054166">
    <property type="component" value="Unassembled WGS sequence"/>
</dbReference>
<sequence>MKSLTVGDENVMGEIWRMGLSPQPFVWKVCKKGFCEHREADLMRMVGTLAKAPGVDALSPPWSLPVADASGVGSLPGSQRTDDAGTSQPRKSVYVESTQSSLGGDNPAASVRSSKAKRKHPSPIPWAHGDIVLPAQGGGGIKNKKKKVVDDASFQGKVGEREEVNAQSFLQQSWAQAVRTNSTILVLHSGNHEIIEFSRTCKPKRKGARMALQTHRQTTEVRERIKTKMKTKTITIAKSDRGPISVPIVLDPLREGNVLGKTVQGQAVARQAE</sequence>
<dbReference type="OrthoDB" id="2521594at2759"/>
<dbReference type="InParanoid" id="A0A0C3ADH4"/>
<organism evidence="2 3">
    <name type="scientific">Piloderma croceum (strain F 1598)</name>
    <dbReference type="NCBI Taxonomy" id="765440"/>
    <lineage>
        <taxon>Eukaryota</taxon>
        <taxon>Fungi</taxon>
        <taxon>Dikarya</taxon>
        <taxon>Basidiomycota</taxon>
        <taxon>Agaricomycotina</taxon>
        <taxon>Agaricomycetes</taxon>
        <taxon>Agaricomycetidae</taxon>
        <taxon>Atheliales</taxon>
        <taxon>Atheliaceae</taxon>
        <taxon>Piloderma</taxon>
    </lineage>
</organism>
<dbReference type="AlphaFoldDB" id="A0A0C3ADH4"/>
<accession>A0A0C3ADH4</accession>
<feature type="compositionally biased region" description="Polar residues" evidence="1">
    <location>
        <begin position="76"/>
        <end position="103"/>
    </location>
</feature>
<reference evidence="3" key="2">
    <citation type="submission" date="2015-01" db="EMBL/GenBank/DDBJ databases">
        <title>Evolutionary Origins and Diversification of the Mycorrhizal Mutualists.</title>
        <authorList>
            <consortium name="DOE Joint Genome Institute"/>
            <consortium name="Mycorrhizal Genomics Consortium"/>
            <person name="Kohler A."/>
            <person name="Kuo A."/>
            <person name="Nagy L.G."/>
            <person name="Floudas D."/>
            <person name="Copeland A."/>
            <person name="Barry K.W."/>
            <person name="Cichocki N."/>
            <person name="Veneault-Fourrey C."/>
            <person name="LaButti K."/>
            <person name="Lindquist E.A."/>
            <person name="Lipzen A."/>
            <person name="Lundell T."/>
            <person name="Morin E."/>
            <person name="Murat C."/>
            <person name="Riley R."/>
            <person name="Ohm R."/>
            <person name="Sun H."/>
            <person name="Tunlid A."/>
            <person name="Henrissat B."/>
            <person name="Grigoriev I.V."/>
            <person name="Hibbett D.S."/>
            <person name="Martin F."/>
        </authorList>
    </citation>
    <scope>NUCLEOTIDE SEQUENCE [LARGE SCALE GENOMIC DNA]</scope>
    <source>
        <strain evidence="3">F 1598</strain>
    </source>
</reference>
<dbReference type="HOGENOM" id="CLU_1019811_0_0_1"/>
<evidence type="ECO:0000313" key="2">
    <source>
        <dbReference type="EMBL" id="KIM71848.1"/>
    </source>
</evidence>
<evidence type="ECO:0000256" key="1">
    <source>
        <dbReference type="SAM" id="MobiDB-lite"/>
    </source>
</evidence>